<dbReference type="InterPro" id="IPR024467">
    <property type="entry name" value="Xre/MbcA/ParS-like_toxin-bd"/>
</dbReference>
<dbReference type="EMBL" id="RBRD01000289">
    <property type="protein sequence ID" value="RMQ31074.1"/>
    <property type="molecule type" value="Genomic_DNA"/>
</dbReference>
<comment type="caution">
    <text evidence="3">The sequence shown here is derived from an EMBL/GenBank/DDBJ whole genome shotgun (WGS) entry which is preliminary data.</text>
</comment>
<protein>
    <submittedName>
        <fullName evidence="3">Putative toxin-antitoxin system antitoxin component</fullName>
    </submittedName>
</protein>
<evidence type="ECO:0000313" key="6">
    <source>
        <dbReference type="Proteomes" id="UP000279553"/>
    </source>
</evidence>
<dbReference type="InterPro" id="IPR046847">
    <property type="entry name" value="Xre-like_HTH"/>
</dbReference>
<reference evidence="5 6" key="1">
    <citation type="submission" date="2018-08" db="EMBL/GenBank/DDBJ databases">
        <title>Recombination of ecologically and evolutionarily significant loci maintains genetic cohesion in the Pseudomonas syringae species complex.</title>
        <authorList>
            <person name="Dillon M."/>
            <person name="Thakur S."/>
            <person name="Almeida R.N.D."/>
            <person name="Weir B.S."/>
            <person name="Guttman D.S."/>
        </authorList>
    </citation>
    <scope>NUCLEOTIDE SEQUENCE [LARGE SCALE GENOMIC DNA]</scope>
    <source>
        <strain evidence="3 6">ICMP 535</strain>
        <strain evidence="4 5">ICMP 6941</strain>
    </source>
</reference>
<dbReference type="GO" id="GO:0003677">
    <property type="term" value="F:DNA binding"/>
    <property type="evidence" value="ECO:0007669"/>
    <property type="project" value="InterPro"/>
</dbReference>
<proteinExistence type="predicted"/>
<organism evidence="3 6">
    <name type="scientific">Pseudomonas amygdali pv. mori</name>
    <dbReference type="NCBI Taxonomy" id="34065"/>
    <lineage>
        <taxon>Bacteria</taxon>
        <taxon>Pseudomonadati</taxon>
        <taxon>Pseudomonadota</taxon>
        <taxon>Gammaproteobacteria</taxon>
        <taxon>Pseudomonadales</taxon>
        <taxon>Pseudomonadaceae</taxon>
        <taxon>Pseudomonas</taxon>
        <taxon>Pseudomonas amygdali</taxon>
    </lineage>
</organism>
<dbReference type="Pfam" id="PF09722">
    <property type="entry name" value="Xre_MbcA_ParS_C"/>
    <property type="match status" value="1"/>
</dbReference>
<dbReference type="Proteomes" id="UP000276194">
    <property type="component" value="Unassembled WGS sequence"/>
</dbReference>
<evidence type="ECO:0000313" key="4">
    <source>
        <dbReference type="EMBL" id="RMT22629.1"/>
    </source>
</evidence>
<evidence type="ECO:0000313" key="5">
    <source>
        <dbReference type="Proteomes" id="UP000276194"/>
    </source>
</evidence>
<dbReference type="EMBL" id="RBTD01000152">
    <property type="protein sequence ID" value="RMT22629.1"/>
    <property type="molecule type" value="Genomic_DNA"/>
</dbReference>
<evidence type="ECO:0000259" key="2">
    <source>
        <dbReference type="Pfam" id="PF20432"/>
    </source>
</evidence>
<evidence type="ECO:0000313" key="3">
    <source>
        <dbReference type="EMBL" id="RMQ31074.1"/>
    </source>
</evidence>
<dbReference type="AlphaFoldDB" id="A0A3M4KPP0"/>
<sequence>MWNDAFSGASARTAAALFIHIQAADFSTRALVRHLWRGSFSSAASAHPAIIGNTLRLERRAAWDSLGRLFRPSRQARILIPPLASKAHGRRDAAAHFWLLAHQVSQRSEAERLANIQAGFAHGWIRAVRDALALGPRQMEALFNASISTLERRQRQKQPLDPVASERLDRLAMIASHILRVLETPERAGRWLVTPNAALGGCIPLQLCETGLGTARMHRALEHAQSGDKGEPSVF</sequence>
<dbReference type="Proteomes" id="UP000279553">
    <property type="component" value="Unassembled WGS sequence"/>
</dbReference>
<dbReference type="Pfam" id="PF20432">
    <property type="entry name" value="Xre-like-HTH"/>
    <property type="match status" value="1"/>
</dbReference>
<evidence type="ECO:0000259" key="1">
    <source>
        <dbReference type="Pfam" id="PF09722"/>
    </source>
</evidence>
<gene>
    <name evidence="4" type="ORF">ALP52_100512</name>
    <name evidence="3" type="ORF">ALQ05_100421</name>
</gene>
<name>A0A3M4KPP0_PSEA0</name>
<feature type="domain" description="Antitoxin Xre/MbcA/ParS-like toxin-binding" evidence="1">
    <location>
        <begin position="181"/>
        <end position="227"/>
    </location>
</feature>
<feature type="domain" description="Antitoxin Xre-like helix-turn-helix" evidence="2">
    <location>
        <begin position="113"/>
        <end position="172"/>
    </location>
</feature>
<accession>A0A3M4KPP0</accession>